<dbReference type="Pfam" id="PF13460">
    <property type="entry name" value="NAD_binding_10"/>
    <property type="match status" value="1"/>
</dbReference>
<comment type="caution">
    <text evidence="2">The sequence shown here is derived from an EMBL/GenBank/DDBJ whole genome shotgun (WGS) entry which is preliminary data.</text>
</comment>
<dbReference type="Proteomes" id="UP000051256">
    <property type="component" value="Unassembled WGS sequence"/>
</dbReference>
<evidence type="ECO:0000259" key="1">
    <source>
        <dbReference type="Pfam" id="PF13460"/>
    </source>
</evidence>
<dbReference type="InterPro" id="IPR016040">
    <property type="entry name" value="NAD(P)-bd_dom"/>
</dbReference>
<dbReference type="EMBL" id="AYZR01000004">
    <property type="protein sequence ID" value="KRM94199.1"/>
    <property type="molecule type" value="Genomic_DNA"/>
</dbReference>
<dbReference type="InterPro" id="IPR036291">
    <property type="entry name" value="NAD(P)-bd_dom_sf"/>
</dbReference>
<dbReference type="RefSeq" id="WP_054671110.1">
    <property type="nucleotide sequence ID" value="NZ_AYZR01000004.1"/>
</dbReference>
<name>A0A0R2CRI1_9LACO</name>
<dbReference type="SUPFAM" id="SSF51735">
    <property type="entry name" value="NAD(P)-binding Rossmann-fold domains"/>
    <property type="match status" value="1"/>
</dbReference>
<accession>A0A0R2CRI1</accession>
<sequence length="165" mass="18407">MTKLLIIGAKGSLQQAVAANVLAELEAEITLFDQNLNLEDVTNEMREKVVTGEISDEPLLASAMREQDIVFLAVNGNNQAVETIINQMKQAKVERLILVLPREISNEVAINDTVENSGLNYTILRPDWLPLDVASPEEVRHQIAQIATRIVQDPQNYQTESMEIN</sequence>
<dbReference type="Gene3D" id="3.40.50.720">
    <property type="entry name" value="NAD(P)-binding Rossmann-like Domain"/>
    <property type="match status" value="1"/>
</dbReference>
<evidence type="ECO:0000313" key="2">
    <source>
        <dbReference type="EMBL" id="KRM94199.1"/>
    </source>
</evidence>
<protein>
    <recommendedName>
        <fullName evidence="1">NAD(P)-binding domain-containing protein</fullName>
    </recommendedName>
</protein>
<dbReference type="PATRIC" id="fig|1423802.4.peg.1163"/>
<evidence type="ECO:0000313" key="3">
    <source>
        <dbReference type="Proteomes" id="UP000051256"/>
    </source>
</evidence>
<feature type="domain" description="NAD(P)-binding" evidence="1">
    <location>
        <begin position="8"/>
        <end position="100"/>
    </location>
</feature>
<gene>
    <name evidence="2" type="ORF">FC56_GL001147</name>
</gene>
<dbReference type="STRING" id="1423802.FC56_GL001147"/>
<keyword evidence="3" id="KW-1185">Reference proteome</keyword>
<proteinExistence type="predicted"/>
<organism evidence="2 3">
    <name type="scientific">Lentilactobacillus senioris DSM 24302 = JCM 17472</name>
    <dbReference type="NCBI Taxonomy" id="1423802"/>
    <lineage>
        <taxon>Bacteria</taxon>
        <taxon>Bacillati</taxon>
        <taxon>Bacillota</taxon>
        <taxon>Bacilli</taxon>
        <taxon>Lactobacillales</taxon>
        <taxon>Lactobacillaceae</taxon>
        <taxon>Lentilactobacillus</taxon>
    </lineage>
</organism>
<dbReference type="AlphaFoldDB" id="A0A0R2CRI1"/>
<reference evidence="2 3" key="1">
    <citation type="journal article" date="2015" name="Genome Announc.">
        <title>Expanding the biotechnology potential of lactobacilli through comparative genomics of 213 strains and associated genera.</title>
        <authorList>
            <person name="Sun Z."/>
            <person name="Harris H.M."/>
            <person name="McCann A."/>
            <person name="Guo C."/>
            <person name="Argimon S."/>
            <person name="Zhang W."/>
            <person name="Yang X."/>
            <person name="Jeffery I.B."/>
            <person name="Cooney J.C."/>
            <person name="Kagawa T.F."/>
            <person name="Liu W."/>
            <person name="Song Y."/>
            <person name="Salvetti E."/>
            <person name="Wrobel A."/>
            <person name="Rasinkangas P."/>
            <person name="Parkhill J."/>
            <person name="Rea M.C."/>
            <person name="O'Sullivan O."/>
            <person name="Ritari J."/>
            <person name="Douillard F.P."/>
            <person name="Paul Ross R."/>
            <person name="Yang R."/>
            <person name="Briner A.E."/>
            <person name="Felis G.E."/>
            <person name="de Vos W.M."/>
            <person name="Barrangou R."/>
            <person name="Klaenhammer T.R."/>
            <person name="Caufield P.W."/>
            <person name="Cui Y."/>
            <person name="Zhang H."/>
            <person name="O'Toole P.W."/>
        </authorList>
    </citation>
    <scope>NUCLEOTIDE SEQUENCE [LARGE SCALE GENOMIC DNA]</scope>
    <source>
        <strain evidence="2 3">DSM 24302</strain>
    </source>
</reference>